<accession>A0A9D4Z7F8</accession>
<evidence type="ECO:0000313" key="2">
    <source>
        <dbReference type="EMBL" id="KAI5063457.1"/>
    </source>
</evidence>
<keyword evidence="3" id="KW-1185">Reference proteome</keyword>
<sequence length="113" mass="13157">MIRSIKKHQKAKSFLKVAGEQFCESAFDFHRSHCWLYTQWGLSFPRTSRLFVRASLWFVLLGLLIKRCISGSIVLLHTIASQQTRYLYNRLKIYLCTCLANKVSQKQDTGVIN</sequence>
<keyword evidence="1" id="KW-0812">Transmembrane</keyword>
<evidence type="ECO:0000256" key="1">
    <source>
        <dbReference type="SAM" id="Phobius"/>
    </source>
</evidence>
<dbReference type="EMBL" id="JABFUD020000021">
    <property type="protein sequence ID" value="KAI5063457.1"/>
    <property type="molecule type" value="Genomic_DNA"/>
</dbReference>
<keyword evidence="1" id="KW-1133">Transmembrane helix</keyword>
<comment type="caution">
    <text evidence="2">The sequence shown here is derived from an EMBL/GenBank/DDBJ whole genome shotgun (WGS) entry which is preliminary data.</text>
</comment>
<organism evidence="2 3">
    <name type="scientific">Adiantum capillus-veneris</name>
    <name type="common">Maidenhair fern</name>
    <dbReference type="NCBI Taxonomy" id="13818"/>
    <lineage>
        <taxon>Eukaryota</taxon>
        <taxon>Viridiplantae</taxon>
        <taxon>Streptophyta</taxon>
        <taxon>Embryophyta</taxon>
        <taxon>Tracheophyta</taxon>
        <taxon>Polypodiopsida</taxon>
        <taxon>Polypodiidae</taxon>
        <taxon>Polypodiales</taxon>
        <taxon>Pteridineae</taxon>
        <taxon>Pteridaceae</taxon>
        <taxon>Vittarioideae</taxon>
        <taxon>Adiantum</taxon>
    </lineage>
</organism>
<evidence type="ECO:0000313" key="3">
    <source>
        <dbReference type="Proteomes" id="UP000886520"/>
    </source>
</evidence>
<dbReference type="Proteomes" id="UP000886520">
    <property type="component" value="Chromosome 21"/>
</dbReference>
<proteinExistence type="predicted"/>
<gene>
    <name evidence="2" type="ORF">GOP47_0022004</name>
</gene>
<keyword evidence="1" id="KW-0472">Membrane</keyword>
<reference evidence="2" key="1">
    <citation type="submission" date="2021-01" db="EMBL/GenBank/DDBJ databases">
        <title>Adiantum capillus-veneris genome.</title>
        <authorList>
            <person name="Fang Y."/>
            <person name="Liao Q."/>
        </authorList>
    </citation>
    <scope>NUCLEOTIDE SEQUENCE</scope>
    <source>
        <strain evidence="2">H3</strain>
        <tissue evidence="2">Leaf</tissue>
    </source>
</reference>
<dbReference type="AlphaFoldDB" id="A0A9D4Z7F8"/>
<name>A0A9D4Z7F8_ADICA</name>
<protein>
    <submittedName>
        <fullName evidence="2">Uncharacterized protein</fullName>
    </submittedName>
</protein>
<feature type="transmembrane region" description="Helical" evidence="1">
    <location>
        <begin position="56"/>
        <end position="80"/>
    </location>
</feature>